<comment type="caution">
    <text evidence="4">The sequence shown here is derived from an EMBL/GenBank/DDBJ whole genome shotgun (WGS) entry which is preliminary data.</text>
</comment>
<dbReference type="EMBL" id="AABEKN010000003">
    <property type="protein sequence ID" value="EAG9353695.1"/>
    <property type="molecule type" value="Genomic_DNA"/>
</dbReference>
<dbReference type="AlphaFoldDB" id="A0A6X4QLC7"/>
<proteinExistence type="predicted"/>
<accession>A0A6X4QLC7</accession>
<reference evidence="4" key="4">
    <citation type="submission" date="2019-11" db="EMBL/GenBank/DDBJ databases">
        <authorList>
            <consortium name="NCBI Pathogen Detection Project"/>
        </authorList>
    </citation>
    <scope>NUCLEOTIDE SEQUENCE</scope>
    <source>
        <strain evidence="4">HPB3501</strain>
    </source>
</reference>
<evidence type="ECO:0000313" key="2">
    <source>
        <dbReference type="EMBL" id="EAG9353695.1"/>
    </source>
</evidence>
<dbReference type="EMBL" id="AACKFB010000020">
    <property type="protein sequence ID" value="EAK9428953.1"/>
    <property type="molecule type" value="Genomic_DNA"/>
</dbReference>
<dbReference type="EMBL" id="DAAEZQ010000002">
    <property type="protein sequence ID" value="HAA9721315.1"/>
    <property type="molecule type" value="Genomic_DNA"/>
</dbReference>
<organism evidence="4">
    <name type="scientific">Listeria monocytogenes</name>
    <dbReference type="NCBI Taxonomy" id="1639"/>
    <lineage>
        <taxon>Bacteria</taxon>
        <taxon>Bacillati</taxon>
        <taxon>Bacillota</taxon>
        <taxon>Bacilli</taxon>
        <taxon>Bacillales</taxon>
        <taxon>Listeriaceae</taxon>
        <taxon>Listeria</taxon>
    </lineage>
</organism>
<dbReference type="Proteomes" id="UP000524387">
    <property type="component" value="Unassembled WGS sequence"/>
</dbReference>
<evidence type="ECO:0000313" key="6">
    <source>
        <dbReference type="Proteomes" id="UP000524387"/>
    </source>
</evidence>
<name>A0A6X4QLC7_LISMN</name>
<protein>
    <submittedName>
        <fullName evidence="4">Uncharacterized protein</fullName>
    </submittedName>
</protein>
<evidence type="ECO:0000313" key="4">
    <source>
        <dbReference type="EMBL" id="HAA9721315.1"/>
    </source>
</evidence>
<sequence>MRENTNDRERAAYNQRIMEKESQLDKMKENRKEVENSLYQLDEDFRRGFHQLRMLSDENIREVQTGIFQEDQRNEELERGFRQKVQVAKEQFSHVFQKEIHRIDDEREELYKQRSEIPWD</sequence>
<dbReference type="Proteomes" id="UP000484022">
    <property type="component" value="Unassembled WGS sequence"/>
</dbReference>
<gene>
    <name evidence="2" type="ORF">CW895_07705</name>
    <name evidence="3" type="ORF">FC284_11430</name>
    <name evidence="4" type="ORF">GIH49_04045</name>
</gene>
<dbReference type="RefSeq" id="WP_061388228.1">
    <property type="nucleotide sequence ID" value="NZ_CP090057.1"/>
</dbReference>
<feature type="coiled-coil region" evidence="1">
    <location>
        <begin position="10"/>
        <end position="44"/>
    </location>
</feature>
<evidence type="ECO:0000313" key="3">
    <source>
        <dbReference type="EMBL" id="EAK9428953.1"/>
    </source>
</evidence>
<reference evidence="4" key="1">
    <citation type="journal article" date="2018" name="Genome Biol.">
        <title>SKESA: strategic k-mer extension for scrupulous assemblies.</title>
        <authorList>
            <person name="Souvorov A."/>
            <person name="Agarwala R."/>
            <person name="Lipman D.J."/>
        </authorList>
    </citation>
    <scope>NUCLEOTIDE SEQUENCE [LARGE SCALE GENOMIC DNA]</scope>
    <source>
        <strain evidence="4">HPB3501</strain>
    </source>
</reference>
<reference evidence="2 6" key="3">
    <citation type="submission" date="2019-04" db="EMBL/GenBank/DDBJ databases">
        <authorList>
            <consortium name="GenomeTrakr network: Whole genome sequencing for foodborne pathogen traceback"/>
        </authorList>
    </citation>
    <scope>NUCLEOTIDE SEQUENCE [LARGE SCALE GENOMIC DNA]</scope>
    <source>
        <strain evidence="2 6">CFSAN072502</strain>
    </source>
</reference>
<keyword evidence="1" id="KW-0175">Coiled coil</keyword>
<reference evidence="3 5" key="2">
    <citation type="submission" date="2019-04" db="EMBL/GenBank/DDBJ databases">
        <authorList>
            <consortium name="GenomeTrakr: Next Generation Sequencing Network for Food Pathogen Tracability"/>
        </authorList>
    </citation>
    <scope>NUCLEOTIDE SEQUENCE [LARGE SCALE GENOMIC DNA]</scope>
    <source>
        <strain evidence="3">FDA00014181</strain>
        <strain evidence="5">FDA1077646-S145-002</strain>
    </source>
</reference>
<evidence type="ECO:0000256" key="1">
    <source>
        <dbReference type="SAM" id="Coils"/>
    </source>
</evidence>
<dbReference type="Proteomes" id="UP000844471">
    <property type="component" value="Unassembled WGS sequence"/>
</dbReference>
<evidence type="ECO:0000313" key="5">
    <source>
        <dbReference type="Proteomes" id="UP000484022"/>
    </source>
</evidence>